<organism evidence="3 4">
    <name type="scientific">Anaeramoeba flamelloides</name>
    <dbReference type="NCBI Taxonomy" id="1746091"/>
    <lineage>
        <taxon>Eukaryota</taxon>
        <taxon>Metamonada</taxon>
        <taxon>Anaeramoebidae</taxon>
        <taxon>Anaeramoeba</taxon>
    </lineage>
</organism>
<name>A0AAV7YXA5_9EUKA</name>
<dbReference type="AlphaFoldDB" id="A0AAV7YXA5"/>
<evidence type="ECO:0000313" key="3">
    <source>
        <dbReference type="EMBL" id="KAJ3434453.1"/>
    </source>
</evidence>
<reference evidence="3" key="1">
    <citation type="submission" date="2022-08" db="EMBL/GenBank/DDBJ databases">
        <title>Novel sulphate-reducing endosymbionts in the free-living metamonad Anaeramoeba.</title>
        <authorList>
            <person name="Jerlstrom-Hultqvist J."/>
            <person name="Cepicka I."/>
            <person name="Gallot-Lavallee L."/>
            <person name="Salas-Leiva D."/>
            <person name="Curtis B.A."/>
            <person name="Zahonova K."/>
            <person name="Pipaliya S."/>
            <person name="Dacks J."/>
            <person name="Roger A.J."/>
        </authorList>
    </citation>
    <scope>NUCLEOTIDE SEQUENCE</scope>
    <source>
        <strain evidence="3">Busselton2</strain>
    </source>
</reference>
<proteinExistence type="predicted"/>
<accession>A0AAV7YXA5</accession>
<keyword evidence="1" id="KW-0175">Coiled coil</keyword>
<evidence type="ECO:0000313" key="4">
    <source>
        <dbReference type="Proteomes" id="UP001146793"/>
    </source>
</evidence>
<feature type="region of interest" description="Disordered" evidence="2">
    <location>
        <begin position="688"/>
        <end position="709"/>
    </location>
</feature>
<feature type="compositionally biased region" description="Basic and acidic residues" evidence="2">
    <location>
        <begin position="691"/>
        <end position="709"/>
    </location>
</feature>
<feature type="region of interest" description="Disordered" evidence="2">
    <location>
        <begin position="216"/>
        <end position="297"/>
    </location>
</feature>
<evidence type="ECO:0000256" key="1">
    <source>
        <dbReference type="SAM" id="Coils"/>
    </source>
</evidence>
<feature type="compositionally biased region" description="Polar residues" evidence="2">
    <location>
        <begin position="142"/>
        <end position="151"/>
    </location>
</feature>
<feature type="compositionally biased region" description="Polar residues" evidence="2">
    <location>
        <begin position="766"/>
        <end position="775"/>
    </location>
</feature>
<protein>
    <submittedName>
        <fullName evidence="3">Centrosomal protein</fullName>
    </submittedName>
</protein>
<dbReference type="EMBL" id="JANTQA010000042">
    <property type="protein sequence ID" value="KAJ3434453.1"/>
    <property type="molecule type" value="Genomic_DNA"/>
</dbReference>
<feature type="compositionally biased region" description="Basic and acidic residues" evidence="2">
    <location>
        <begin position="286"/>
        <end position="297"/>
    </location>
</feature>
<feature type="compositionally biased region" description="Basic and acidic residues" evidence="2">
    <location>
        <begin position="216"/>
        <end position="249"/>
    </location>
</feature>
<sequence>MNTNKIHEQAISRYQREVENLNQTINELQGSLRQSIKEKLQLESEQNNKNKSRFSSPKNLNEPLIFENDKLKKTIKRLEKEIKKATGNRSNMFELEDNSKLYQQIRENNEEIQTLVESNEYLKKQNKKLSDQNKELFEKLLNRNNEGTKSGSESDDESRYTQKAYENSKQLYEEKIKRLEEDLKKKERQINKLRSNTSFEQDSEELNEELQSLEKELEEVRTERNKAQDELDNLRDELQNEKRNGEKLNRKLSSLQRKLQDEQRKNKNRSKSKGEKIQVEELEQENSERTKKDNTISEEKLLNDNLKLMSEIKKRDQRIDRYKSKNGSLQQQLNDLKQKLATRSDQDDDESGNGTKSDSEDEELKRKYQDANDEIKKLKEQILQQDKELIDYKYKLKDQKSDDDDDNDDKDNFNEIRKYRNRNLELQKELINAEKKIHRLELALKNNNNGNLELGLLNEKIKELNRNLKLKVVEIERLKTLLQKEPQIRSVLKPTPQKNLKDDEINESLSTLIEEKKRILNDFQQQNSNLSNQLLLSSQFIEKLRSLRKPKSNFHKIETLETLRNEITDLEIEIQTLEQQITLLNLKIKELNFETNKYRNENNNLTIENDTLNKDLLNKNKEMKSLETQIKRNQRQINLLSNLNENLEKKNEDLNLQIPKQNRNLKKELNKWKLNNDNLNNLNEELENENDDLKNENEDLKNENDGLKNKINDLEEEKIDKENQLKRNQKKISYLNNLSNNLKKVNDDLKKQNEEQELELLKPTKPNDNNNLKNQQLEEDELLKPSSFYSSRKSNRRRSGNNDLKNKLNQLNNLNEELENENDDLKNTINDLKNKIRKYGQQLKQRQDLINQLYQEKEDKGKLKNKRRSFEPKINLDDNNLNRGENSSRRSSILPNNINIQKDKISLLNQINELQIHNFVLECKMDYLNKVLEEYRLVEQNVLKNLLWTRYTDGPKVARGLLSQSNTNSYESNNVNYRHASTRRFVSLTSSLINTIRKVNNQPSITITKQDGLPFNKTVYIKDESEEIARKLFEKKNQVLTNLLLKAKNDQQRLSEKNRKTKLAFEMTMRKLNDEIENMEKEVQDTEGFNDIDLNNDFF</sequence>
<feature type="region of interest" description="Disordered" evidence="2">
    <location>
        <begin position="141"/>
        <end position="166"/>
    </location>
</feature>
<feature type="compositionally biased region" description="Basic and acidic residues" evidence="2">
    <location>
        <begin position="860"/>
        <end position="876"/>
    </location>
</feature>
<gene>
    <name evidence="3" type="ORF">M0812_01565</name>
</gene>
<feature type="region of interest" description="Disordered" evidence="2">
    <location>
        <begin position="860"/>
        <end position="891"/>
    </location>
</feature>
<dbReference type="Proteomes" id="UP001146793">
    <property type="component" value="Unassembled WGS sequence"/>
</dbReference>
<feature type="compositionally biased region" description="Polar residues" evidence="2">
    <location>
        <begin position="877"/>
        <end position="891"/>
    </location>
</feature>
<evidence type="ECO:0000256" key="2">
    <source>
        <dbReference type="SAM" id="MobiDB-lite"/>
    </source>
</evidence>
<feature type="region of interest" description="Disordered" evidence="2">
    <location>
        <begin position="759"/>
        <end position="807"/>
    </location>
</feature>
<comment type="caution">
    <text evidence="3">The sequence shown here is derived from an EMBL/GenBank/DDBJ whole genome shotgun (WGS) entry which is preliminary data.</text>
</comment>
<feature type="coiled-coil region" evidence="1">
    <location>
        <begin position="1062"/>
        <end position="1089"/>
    </location>
</feature>
<feature type="region of interest" description="Disordered" evidence="2">
    <location>
        <begin position="341"/>
        <end position="366"/>
    </location>
</feature>